<evidence type="ECO:0000256" key="2">
    <source>
        <dbReference type="SAM" id="MobiDB-lite"/>
    </source>
</evidence>
<feature type="compositionally biased region" description="Low complexity" evidence="2">
    <location>
        <begin position="59"/>
        <end position="69"/>
    </location>
</feature>
<reference evidence="4" key="2">
    <citation type="submission" date="2025-09" db="UniProtKB">
        <authorList>
            <consortium name="Ensembl"/>
        </authorList>
    </citation>
    <scope>IDENTIFICATION</scope>
</reference>
<feature type="compositionally biased region" description="Gly residues" evidence="2">
    <location>
        <begin position="70"/>
        <end position="79"/>
    </location>
</feature>
<organism evidence="4 5">
    <name type="scientific">Anser brachyrhynchus</name>
    <name type="common">Pink-footed goose</name>
    <dbReference type="NCBI Taxonomy" id="132585"/>
    <lineage>
        <taxon>Eukaryota</taxon>
        <taxon>Metazoa</taxon>
        <taxon>Chordata</taxon>
        <taxon>Craniata</taxon>
        <taxon>Vertebrata</taxon>
        <taxon>Euteleostomi</taxon>
        <taxon>Archelosauria</taxon>
        <taxon>Archosauria</taxon>
        <taxon>Dinosauria</taxon>
        <taxon>Saurischia</taxon>
        <taxon>Theropoda</taxon>
        <taxon>Coelurosauria</taxon>
        <taxon>Aves</taxon>
        <taxon>Neognathae</taxon>
        <taxon>Galloanserae</taxon>
        <taxon>Anseriformes</taxon>
        <taxon>Anatidae</taxon>
        <taxon>Anserinae</taxon>
        <taxon>Anser</taxon>
    </lineage>
</organism>
<feature type="compositionally biased region" description="Basic residues" evidence="2">
    <location>
        <begin position="215"/>
        <end position="224"/>
    </location>
</feature>
<keyword evidence="5" id="KW-1185">Reference proteome</keyword>
<feature type="compositionally biased region" description="Low complexity" evidence="2">
    <location>
        <begin position="151"/>
        <end position="161"/>
    </location>
</feature>
<dbReference type="GO" id="GO:0050660">
    <property type="term" value="F:flavin adenine dinucleotide binding"/>
    <property type="evidence" value="ECO:0007669"/>
    <property type="project" value="Ensembl"/>
</dbReference>
<protein>
    <recommendedName>
        <fullName evidence="3">D-arabinono-1,4-lactone oxidase C-terminal domain-containing protein</fullName>
    </recommendedName>
</protein>
<evidence type="ECO:0000256" key="1">
    <source>
        <dbReference type="ARBA" id="ARBA00023002"/>
    </source>
</evidence>
<feature type="compositionally biased region" description="Gly residues" evidence="2">
    <location>
        <begin position="119"/>
        <end position="128"/>
    </location>
</feature>
<keyword evidence="1" id="KW-0560">Oxidoreductase</keyword>
<dbReference type="GO" id="GO:0019853">
    <property type="term" value="P:L-ascorbic acid biosynthetic process"/>
    <property type="evidence" value="ECO:0007669"/>
    <property type="project" value="Ensembl"/>
</dbReference>
<dbReference type="Gene3D" id="3.30.70.2520">
    <property type="match status" value="1"/>
</dbReference>
<dbReference type="AlphaFoldDB" id="A0A8B9BAC4"/>
<dbReference type="GO" id="GO:0003885">
    <property type="term" value="F:D-arabinono-1,4-lactone oxidase activity"/>
    <property type="evidence" value="ECO:0007669"/>
    <property type="project" value="InterPro"/>
</dbReference>
<evidence type="ECO:0000313" key="5">
    <source>
        <dbReference type="Proteomes" id="UP000694426"/>
    </source>
</evidence>
<dbReference type="InterPro" id="IPR010031">
    <property type="entry name" value="FAD_lactone_oxidase-like"/>
</dbReference>
<dbReference type="Gene3D" id="1.10.45.10">
    <property type="entry name" value="Vanillyl-alcohol Oxidase, Chain A, domain 4"/>
    <property type="match status" value="1"/>
</dbReference>
<name>A0A8B9BAC4_9AVES</name>
<evidence type="ECO:0000259" key="3">
    <source>
        <dbReference type="Pfam" id="PF04030"/>
    </source>
</evidence>
<reference evidence="4" key="1">
    <citation type="submission" date="2025-08" db="UniProtKB">
        <authorList>
            <consortium name="Ensembl"/>
        </authorList>
    </citation>
    <scope>IDENTIFICATION</scope>
</reference>
<feature type="region of interest" description="Disordered" evidence="2">
    <location>
        <begin position="1"/>
        <end position="255"/>
    </location>
</feature>
<dbReference type="Proteomes" id="UP000694426">
    <property type="component" value="Unplaced"/>
</dbReference>
<dbReference type="InterPro" id="IPR016171">
    <property type="entry name" value="Vanillyl_alc_oxidase_C-sub2"/>
</dbReference>
<dbReference type="PANTHER" id="PTHR43762:SF8">
    <property type="entry name" value="L-GULONOLACTONE OXIDASE"/>
    <property type="match status" value="1"/>
</dbReference>
<dbReference type="GO" id="GO:0016020">
    <property type="term" value="C:membrane"/>
    <property type="evidence" value="ECO:0007669"/>
    <property type="project" value="InterPro"/>
</dbReference>
<accession>A0A8B9BAC4</accession>
<dbReference type="GeneTree" id="ENSGT00510000049722"/>
<proteinExistence type="predicted"/>
<dbReference type="InterPro" id="IPR007173">
    <property type="entry name" value="ALO_C"/>
</dbReference>
<evidence type="ECO:0000313" key="4">
    <source>
        <dbReference type="Ensembl" id="ENSABRP00000001267.1"/>
    </source>
</evidence>
<feature type="domain" description="D-arabinono-1,4-lactone oxidase C-terminal" evidence="3">
    <location>
        <begin position="373"/>
        <end position="572"/>
    </location>
</feature>
<feature type="compositionally biased region" description="Basic residues" evidence="2">
    <location>
        <begin position="97"/>
        <end position="106"/>
    </location>
</feature>
<dbReference type="PANTHER" id="PTHR43762">
    <property type="entry name" value="L-GULONOLACTONE OXIDASE"/>
    <property type="match status" value="1"/>
</dbReference>
<dbReference type="Ensembl" id="ENSABRT00000001862.1">
    <property type="protein sequence ID" value="ENSABRP00000001267.1"/>
    <property type="gene ID" value="ENSABRG00000001321.1"/>
</dbReference>
<dbReference type="FunFam" id="3.30.70.2520:FF:000001">
    <property type="entry name" value="L-gulonolactone oxidase"/>
    <property type="match status" value="1"/>
</dbReference>
<feature type="compositionally biased region" description="Basic and acidic residues" evidence="2">
    <location>
        <begin position="162"/>
        <end position="175"/>
    </location>
</feature>
<dbReference type="Pfam" id="PF04030">
    <property type="entry name" value="ALO"/>
    <property type="match status" value="1"/>
</dbReference>
<dbReference type="GO" id="GO:0050105">
    <property type="term" value="F:L-gulonolactone oxidase activity"/>
    <property type="evidence" value="ECO:0007669"/>
    <property type="project" value="Ensembl"/>
</dbReference>
<sequence length="574" mass="63327">APKGPGIWELGPRRGALTRKGGCVKGTGGGLLSSASPLGFGPGSRPRRSQVPELGQDVRLLPGALLPAHLGGGGPGDPGDGPAAGQEGEGGGGRPLAFRHRLHRRLHDPDGEDEQDPQGGQGEAAGDGGRWDLPLGSEHRAEQARAGPGQSGSRFRGGSSRCDWDGDAQHRDQARHPPHPGRGALAADGLGGRPGVLRVRQRGHLPGRPPAPRLPGRRAHRHLPVRAPVPPARGGLPFHPHRGARSPRGPPEEIPVLPIPVVPAQRERQRHLPGPHQQGRCCWARAGREKGPCPKLHPSARPQQGLCKPSAPPLPKPALFLGLDVALFHHGRGIWGSWGALLQTRAPQWGGEGCSPCRSLMTIIFPCLALQPPSSSASWFWDYAVGYYLLEFLLWISTFMPSLVCWINRFFFWLLFSSRVENVAVSYKIFNYECRFKQHVQDWAIPIEKTKEALLELKAALENNPKMVAHYPVEVRFARGDGIWLSPCFQRDSCYMNIIMYRPYGKNVPRLNYWLTYEGIMKKYGGRPHWAKAHSCTRKDFEKMYPAFPKFCSVREKLDPTGMFLNTYLEKVFY</sequence>